<dbReference type="InterPro" id="IPR002194">
    <property type="entry name" value="Chaperonin_TCP-1_CS"/>
</dbReference>
<dbReference type="InterPro" id="IPR027409">
    <property type="entry name" value="GroEL-like_apical_dom_sf"/>
</dbReference>
<evidence type="ECO:0000256" key="12">
    <source>
        <dbReference type="ARBA" id="ARBA00032221"/>
    </source>
</evidence>
<keyword evidence="8 13" id="KW-0067">ATP-binding</keyword>
<evidence type="ECO:0000256" key="6">
    <source>
        <dbReference type="ARBA" id="ARBA00022692"/>
    </source>
</evidence>
<keyword evidence="6 15" id="KW-0812">Transmembrane</keyword>
<protein>
    <recommendedName>
        <fullName evidence="12">CCT-eta</fullName>
    </recommendedName>
</protein>
<keyword evidence="7 13" id="KW-0547">Nucleotide-binding</keyword>
<dbReference type="NCBIfam" id="NF041083">
    <property type="entry name" value="thermosome_beta"/>
    <property type="match status" value="1"/>
</dbReference>
<sequence length="992" mass="108221">MHPAPGGMRSAFDDFSEKEDSGPDLTSNRTASNDVETRPSVSEKRRSGAHDDDPFGDEENSEVKYRTLRWWQAGLIMIAETISLGILSLPSVLATIGFVPGIILIVAMGSLATYTGYVLGQYKAAYPRVHNLADALEVMWGPFGREFGGAVQTIFLIFVMGSHILTFTIAMNSITERATCSIVWGVVGFVVLWIFTLPRTLKKVSYLSIASFVSICGAVFLTMIALGIDPKPNLNLAATYSPGFAPAFLAVTNIIFAYAGHVAFFSFISEFRDPSEFPKALFMLQATDITMYLVVAIVVYRYAGVDVASPALGSASKVVVKVAYGIALPTIILAGVIYGHVAAKYIYVRIFRGTRHMGSRTWLAVGSWAGITLALWVIAWIIAESIPNFNSLLGLISALFASWFTYGMSGIFWLYLNRGNYTLNWKKMSLTALNFAIFLIGDSKKNGTDQSQGRGQVISNINACLAVQSTIKGTLGPYGGDLLMVDANGRQTITNDGATVMKLLDIVHPAARVLTDIARSQDAEVGDGTTSVVVIAGEILKEIKDFVEQGVSSQTIMKGLRRASNLAVNKIVEIAVDTAEGNQRDTLQKLAATAMSSKLIHRNADFFTKMVVDAVLTLDQDELNERLIGVKKITGGALQDSLFVNGVAFKKTFSYAGFEQQPKSFKQPKIVCLNVELELKSEKDNAEVRVEQVSEYQAIVDAEWQIIYNKMEALYKTGAKVVLSKLPIGDLATQYFADRDIFCAGRVAADDLDRVCRATGASVQSTCSDISEKHLGTCEKFEERQIGGERFNFFEGCPEAKTCTLVLRGGAEQFIAEVERSLHDAIMIVKRAIKNRNIVAGGGAVEMEISSYLHNYADTKIPHKQQPIIKAFAKALEVIPRQLCDNAGVDATDILNRLRVEHRKGNTWAGVDFQTEGVANNLEKFVWEPSLIKINALQAATEAACLILSVDETIKNQESQQAQAPQQALPPGAAQRALGMGGRGRGRGMPRR</sequence>
<feature type="transmembrane region" description="Helical" evidence="15">
    <location>
        <begin position="322"/>
        <end position="341"/>
    </location>
</feature>
<evidence type="ECO:0000313" key="18">
    <source>
        <dbReference type="Proteomes" id="UP001521222"/>
    </source>
</evidence>
<feature type="transmembrane region" description="Helical" evidence="15">
    <location>
        <begin position="204"/>
        <end position="228"/>
    </location>
</feature>
<dbReference type="Gene3D" id="3.30.260.10">
    <property type="entry name" value="TCP-1-like chaperonin intermediate domain"/>
    <property type="match status" value="1"/>
</dbReference>
<dbReference type="Gene3D" id="1.10.560.10">
    <property type="entry name" value="GroEL-like equatorial domain"/>
    <property type="match status" value="1"/>
</dbReference>
<comment type="subunit">
    <text evidence="4">Heterooligomeric complex of about 850 to 900 kDa that forms two stacked rings, 12 to 16 nm in diameter.</text>
</comment>
<dbReference type="EMBL" id="JAKIXB020000031">
    <property type="protein sequence ID" value="KAL1595514.1"/>
    <property type="molecule type" value="Genomic_DNA"/>
</dbReference>
<dbReference type="NCBIfam" id="TIGR02345">
    <property type="entry name" value="chap_CCT_eta"/>
    <property type="match status" value="1"/>
</dbReference>
<dbReference type="SUPFAM" id="SSF48592">
    <property type="entry name" value="GroEL equatorial domain-like"/>
    <property type="match status" value="1"/>
</dbReference>
<feature type="region of interest" description="Disordered" evidence="14">
    <location>
        <begin position="958"/>
        <end position="992"/>
    </location>
</feature>
<keyword evidence="5" id="KW-0963">Cytoplasm</keyword>
<dbReference type="PANTHER" id="PTHR11353">
    <property type="entry name" value="CHAPERONIN"/>
    <property type="match status" value="1"/>
</dbReference>
<evidence type="ECO:0000256" key="8">
    <source>
        <dbReference type="ARBA" id="ARBA00022840"/>
    </source>
</evidence>
<dbReference type="Proteomes" id="UP001521222">
    <property type="component" value="Unassembled WGS sequence"/>
</dbReference>
<evidence type="ECO:0000256" key="2">
    <source>
        <dbReference type="ARBA" id="ARBA00004496"/>
    </source>
</evidence>
<comment type="similarity">
    <text evidence="3 13">Belongs to the TCP-1 chaperonin family.</text>
</comment>
<keyword evidence="18" id="KW-1185">Reference proteome</keyword>
<evidence type="ECO:0000256" key="1">
    <source>
        <dbReference type="ARBA" id="ARBA00004370"/>
    </source>
</evidence>
<feature type="compositionally biased region" description="Polar residues" evidence="14">
    <location>
        <begin position="24"/>
        <end position="34"/>
    </location>
</feature>
<dbReference type="InterPro" id="IPR002423">
    <property type="entry name" value="Cpn60/GroEL/TCP-1"/>
</dbReference>
<evidence type="ECO:0000256" key="9">
    <source>
        <dbReference type="ARBA" id="ARBA00022989"/>
    </source>
</evidence>
<proteinExistence type="inferred from homology"/>
<feature type="transmembrane region" description="Helical" evidence="15">
    <location>
        <begin position="248"/>
        <end position="268"/>
    </location>
</feature>
<organism evidence="17 18">
    <name type="scientific">Nothophoma quercina</name>
    <dbReference type="NCBI Taxonomy" id="749835"/>
    <lineage>
        <taxon>Eukaryota</taxon>
        <taxon>Fungi</taxon>
        <taxon>Dikarya</taxon>
        <taxon>Ascomycota</taxon>
        <taxon>Pezizomycotina</taxon>
        <taxon>Dothideomycetes</taxon>
        <taxon>Pleosporomycetidae</taxon>
        <taxon>Pleosporales</taxon>
        <taxon>Pleosporineae</taxon>
        <taxon>Didymellaceae</taxon>
        <taxon>Nothophoma</taxon>
    </lineage>
</organism>
<dbReference type="SUPFAM" id="SSF52029">
    <property type="entry name" value="GroEL apical domain-like"/>
    <property type="match status" value="1"/>
</dbReference>
<feature type="domain" description="Amino acid transporter transmembrane" evidence="16">
    <location>
        <begin position="67"/>
        <end position="440"/>
    </location>
</feature>
<evidence type="ECO:0000256" key="13">
    <source>
        <dbReference type="RuleBase" id="RU004187"/>
    </source>
</evidence>
<evidence type="ECO:0000256" key="15">
    <source>
        <dbReference type="SAM" id="Phobius"/>
    </source>
</evidence>
<gene>
    <name evidence="17" type="primary">CCT7</name>
    <name evidence="17" type="ORF">SLS59_008150</name>
</gene>
<dbReference type="PRINTS" id="PR00304">
    <property type="entry name" value="TCOMPLEXTCP1"/>
</dbReference>
<dbReference type="InterPro" id="IPR054827">
    <property type="entry name" value="thermosome_alpha"/>
</dbReference>
<feature type="transmembrane region" description="Helical" evidence="15">
    <location>
        <begin position="362"/>
        <end position="383"/>
    </location>
</feature>
<evidence type="ECO:0000256" key="3">
    <source>
        <dbReference type="ARBA" id="ARBA00008020"/>
    </source>
</evidence>
<evidence type="ECO:0000256" key="14">
    <source>
        <dbReference type="SAM" id="MobiDB-lite"/>
    </source>
</evidence>
<reference evidence="17 18" key="1">
    <citation type="submission" date="2024-02" db="EMBL/GenBank/DDBJ databases">
        <title>De novo assembly and annotation of 12 fungi associated with fruit tree decline syndrome in Ontario, Canada.</title>
        <authorList>
            <person name="Sulman M."/>
            <person name="Ellouze W."/>
            <person name="Ilyukhin E."/>
        </authorList>
    </citation>
    <scope>NUCLEOTIDE SEQUENCE [LARGE SCALE GENOMIC DNA]</scope>
    <source>
        <strain evidence="17 18">M97-236</strain>
    </source>
</reference>
<keyword evidence="11 13" id="KW-0143">Chaperone</keyword>
<feature type="transmembrane region" description="Helical" evidence="15">
    <location>
        <begin position="395"/>
        <end position="416"/>
    </location>
</feature>
<dbReference type="NCBIfam" id="NF041082">
    <property type="entry name" value="thermosome_alpha"/>
    <property type="match status" value="1"/>
</dbReference>
<dbReference type="Gene3D" id="3.50.7.10">
    <property type="entry name" value="GroEL"/>
    <property type="match status" value="1"/>
</dbReference>
<dbReference type="CDD" id="cd03340">
    <property type="entry name" value="TCP1_eta"/>
    <property type="match status" value="1"/>
</dbReference>
<evidence type="ECO:0000256" key="10">
    <source>
        <dbReference type="ARBA" id="ARBA00023136"/>
    </source>
</evidence>
<feature type="transmembrane region" description="Helical" evidence="15">
    <location>
        <begin position="95"/>
        <end position="119"/>
    </location>
</feature>
<dbReference type="Gene3D" id="1.20.1740.10">
    <property type="entry name" value="Amino acid/polyamine transporter I"/>
    <property type="match status" value="1"/>
</dbReference>
<dbReference type="Pfam" id="PF00118">
    <property type="entry name" value="Cpn60_TCP1"/>
    <property type="match status" value="1"/>
</dbReference>
<dbReference type="PROSITE" id="PS00751">
    <property type="entry name" value="TCP1_2"/>
    <property type="match status" value="1"/>
</dbReference>
<feature type="transmembrane region" description="Helical" evidence="15">
    <location>
        <begin position="280"/>
        <end position="302"/>
    </location>
</feature>
<feature type="transmembrane region" description="Helical" evidence="15">
    <location>
        <begin position="181"/>
        <end position="197"/>
    </location>
</feature>
<evidence type="ECO:0000313" key="17">
    <source>
        <dbReference type="EMBL" id="KAL1595514.1"/>
    </source>
</evidence>
<evidence type="ECO:0000256" key="7">
    <source>
        <dbReference type="ARBA" id="ARBA00022741"/>
    </source>
</evidence>
<dbReference type="PROSITE" id="PS00995">
    <property type="entry name" value="TCP1_3"/>
    <property type="match status" value="1"/>
</dbReference>
<comment type="caution">
    <text evidence="17">The sequence shown here is derived from an EMBL/GenBank/DDBJ whole genome shotgun (WGS) entry which is preliminary data.</text>
</comment>
<keyword evidence="9 15" id="KW-1133">Transmembrane helix</keyword>
<keyword evidence="10 15" id="KW-0472">Membrane</keyword>
<evidence type="ECO:0000256" key="5">
    <source>
        <dbReference type="ARBA" id="ARBA00022490"/>
    </source>
</evidence>
<dbReference type="InterPro" id="IPR027410">
    <property type="entry name" value="TCP-1-like_intermed_sf"/>
</dbReference>
<evidence type="ECO:0000256" key="4">
    <source>
        <dbReference type="ARBA" id="ARBA00011531"/>
    </source>
</evidence>
<feature type="compositionally biased region" description="Low complexity" evidence="14">
    <location>
        <begin position="960"/>
        <end position="978"/>
    </location>
</feature>
<evidence type="ECO:0000256" key="11">
    <source>
        <dbReference type="ARBA" id="ARBA00023186"/>
    </source>
</evidence>
<feature type="transmembrane region" description="Helical" evidence="15">
    <location>
        <begin position="154"/>
        <end position="175"/>
    </location>
</feature>
<dbReference type="InterPro" id="IPR013057">
    <property type="entry name" value="AA_transpt_TM"/>
</dbReference>
<accession>A0ABR3QUF1</accession>
<dbReference type="InterPro" id="IPR017998">
    <property type="entry name" value="Chaperone_TCP-1"/>
</dbReference>
<feature type="compositionally biased region" description="Basic and acidic residues" evidence="14">
    <location>
        <begin position="35"/>
        <end position="53"/>
    </location>
</feature>
<dbReference type="SUPFAM" id="SSF54849">
    <property type="entry name" value="GroEL-intermediate domain like"/>
    <property type="match status" value="1"/>
</dbReference>
<dbReference type="InterPro" id="IPR053374">
    <property type="entry name" value="TCP-1_chaperonin"/>
</dbReference>
<dbReference type="InterPro" id="IPR012720">
    <property type="entry name" value="Chap_CCT_eta"/>
</dbReference>
<comment type="subcellular location">
    <subcellularLocation>
        <location evidence="2">Cytoplasm</location>
    </subcellularLocation>
    <subcellularLocation>
        <location evidence="1">Membrane</location>
    </subcellularLocation>
</comment>
<evidence type="ECO:0000259" key="16">
    <source>
        <dbReference type="Pfam" id="PF01490"/>
    </source>
</evidence>
<name>A0ABR3QUF1_9PLEO</name>
<feature type="transmembrane region" description="Helical" evidence="15">
    <location>
        <begin position="70"/>
        <end position="89"/>
    </location>
</feature>
<feature type="region of interest" description="Disordered" evidence="14">
    <location>
        <begin position="1"/>
        <end position="59"/>
    </location>
</feature>
<dbReference type="Pfam" id="PF01490">
    <property type="entry name" value="Aa_trans"/>
    <property type="match status" value="1"/>
</dbReference>
<dbReference type="InterPro" id="IPR027413">
    <property type="entry name" value="GROEL-like_equatorial_sf"/>
</dbReference>